<protein>
    <recommendedName>
        <fullName evidence="13">CD2 antigen cytoplasmic tail-binding protein 2</fullName>
    </recommendedName>
</protein>
<feature type="compositionally biased region" description="Basic residues" evidence="14">
    <location>
        <begin position="132"/>
        <end position="143"/>
    </location>
</feature>
<dbReference type="CDD" id="cd00072">
    <property type="entry name" value="GYF"/>
    <property type="match status" value="1"/>
</dbReference>
<evidence type="ECO:0000256" key="9">
    <source>
        <dbReference type="ARBA" id="ARBA00023187"/>
    </source>
</evidence>
<evidence type="ECO:0000256" key="5">
    <source>
        <dbReference type="ARBA" id="ARBA00022553"/>
    </source>
</evidence>
<feature type="region of interest" description="Disordered" evidence="14">
    <location>
        <begin position="278"/>
        <end position="319"/>
    </location>
</feature>
<evidence type="ECO:0000256" key="4">
    <source>
        <dbReference type="ARBA" id="ARBA00022499"/>
    </source>
</evidence>
<dbReference type="GeneTree" id="ENSGT00390000012483"/>
<evidence type="ECO:0000256" key="6">
    <source>
        <dbReference type="ARBA" id="ARBA00022664"/>
    </source>
</evidence>
<dbReference type="Proteomes" id="UP000694383">
    <property type="component" value="Unplaced"/>
</dbReference>
<dbReference type="SUPFAM" id="SSF55277">
    <property type="entry name" value="GYF domain"/>
    <property type="match status" value="1"/>
</dbReference>
<feature type="compositionally biased region" description="Acidic residues" evidence="14">
    <location>
        <begin position="166"/>
        <end position="181"/>
    </location>
</feature>
<evidence type="ECO:0000256" key="1">
    <source>
        <dbReference type="ARBA" id="ARBA00004123"/>
    </source>
</evidence>
<keyword evidence="17" id="KW-1185">Reference proteome</keyword>
<dbReference type="Gene3D" id="3.30.1490.40">
    <property type="match status" value="1"/>
</dbReference>
<dbReference type="AlphaFoldDB" id="A0A8C8DJB0"/>
<evidence type="ECO:0000256" key="11">
    <source>
        <dbReference type="ARBA" id="ARBA00056564"/>
    </source>
</evidence>
<evidence type="ECO:0000259" key="15">
    <source>
        <dbReference type="PROSITE" id="PS50829"/>
    </source>
</evidence>
<dbReference type="Ensembl" id="ENSOSIT00000010396.1">
    <property type="protein sequence ID" value="ENSOSIP00000009763.1"/>
    <property type="gene ID" value="ENSOSIG00000006136.1"/>
</dbReference>
<dbReference type="InterPro" id="IPR039905">
    <property type="entry name" value="CD2BP2/Lin1"/>
</dbReference>
<keyword evidence="5" id="KW-0597">Phosphoprotein</keyword>
<evidence type="ECO:0000256" key="12">
    <source>
        <dbReference type="ARBA" id="ARBA00064937"/>
    </source>
</evidence>
<keyword evidence="7" id="KW-0832">Ubl conjugation</keyword>
<feature type="compositionally biased region" description="Basic and acidic residues" evidence="14">
    <location>
        <begin position="225"/>
        <end position="237"/>
    </location>
</feature>
<evidence type="ECO:0000256" key="13">
    <source>
        <dbReference type="ARBA" id="ARBA00070924"/>
    </source>
</evidence>
<keyword evidence="4" id="KW-1017">Isopeptide bond</keyword>
<dbReference type="Pfam" id="PF02213">
    <property type="entry name" value="GYF"/>
    <property type="match status" value="1"/>
</dbReference>
<feature type="region of interest" description="Disordered" evidence="14">
    <location>
        <begin position="1"/>
        <end position="59"/>
    </location>
</feature>
<feature type="compositionally biased region" description="Basic and acidic residues" evidence="14">
    <location>
        <begin position="279"/>
        <end position="288"/>
    </location>
</feature>
<name>A0A8C8DJB0_9TELE</name>
<dbReference type="SMART" id="SM00444">
    <property type="entry name" value="GYF"/>
    <property type="match status" value="1"/>
</dbReference>
<feature type="compositionally biased region" description="Basic and acidic residues" evidence="14">
    <location>
        <begin position="154"/>
        <end position="165"/>
    </location>
</feature>
<keyword evidence="10" id="KW-0539">Nucleus</keyword>
<dbReference type="GO" id="GO:0006397">
    <property type="term" value="P:mRNA processing"/>
    <property type="evidence" value="ECO:0007669"/>
    <property type="project" value="UniProtKB-KW"/>
</dbReference>
<dbReference type="PANTHER" id="PTHR13138">
    <property type="entry name" value="PROTEIN LIN1"/>
    <property type="match status" value="1"/>
</dbReference>
<dbReference type="GO" id="GO:0005682">
    <property type="term" value="C:U5 snRNP"/>
    <property type="evidence" value="ECO:0007669"/>
    <property type="project" value="InterPro"/>
</dbReference>
<comment type="function">
    <text evidence="11">Involved in pre-mRNA splicing as component of the U5 snRNP complex that is involved in spliceosome assembly.</text>
</comment>
<dbReference type="InterPro" id="IPR035445">
    <property type="entry name" value="GYF-like_dom_sf"/>
</dbReference>
<keyword evidence="9" id="KW-0508">mRNA splicing</keyword>
<dbReference type="InterPro" id="IPR003169">
    <property type="entry name" value="GYF"/>
</dbReference>
<proteinExistence type="predicted"/>
<dbReference type="GO" id="GO:0005737">
    <property type="term" value="C:cytoplasm"/>
    <property type="evidence" value="ECO:0007669"/>
    <property type="project" value="UniProtKB-SubCell"/>
</dbReference>
<evidence type="ECO:0000313" key="16">
    <source>
        <dbReference type="Ensembl" id="ENSOSIP00000009763.1"/>
    </source>
</evidence>
<comment type="subunit">
    <text evidence="12">Component of the U5 snRNP complex composed of the U5 snRNA and at least PRPF6, PRPF8, SNRNP200, EFTUD2, SNRNP40, DDX23, TXNL4A and CD2BP2. Interacts directly with TXNL4A and PRPF6. Interacts (via GYF domain) with CD2 (via Pro-rich sequence in the cytoplasmic domain). Interacts with PQBP1.</text>
</comment>
<feature type="region of interest" description="Disordered" evidence="14">
    <location>
        <begin position="132"/>
        <end position="190"/>
    </location>
</feature>
<organism evidence="16 17">
    <name type="scientific">Oryzias sinensis</name>
    <name type="common">Chinese medaka</name>
    <dbReference type="NCBI Taxonomy" id="183150"/>
    <lineage>
        <taxon>Eukaryota</taxon>
        <taxon>Metazoa</taxon>
        <taxon>Chordata</taxon>
        <taxon>Craniata</taxon>
        <taxon>Vertebrata</taxon>
        <taxon>Euteleostomi</taxon>
        <taxon>Actinopterygii</taxon>
        <taxon>Neopterygii</taxon>
        <taxon>Teleostei</taxon>
        <taxon>Neoteleostei</taxon>
        <taxon>Acanthomorphata</taxon>
        <taxon>Ovalentaria</taxon>
        <taxon>Atherinomorphae</taxon>
        <taxon>Beloniformes</taxon>
        <taxon>Adrianichthyidae</taxon>
        <taxon>Oryziinae</taxon>
        <taxon>Oryzias</taxon>
    </lineage>
</organism>
<dbReference type="GO" id="GO:0008380">
    <property type="term" value="P:RNA splicing"/>
    <property type="evidence" value="ECO:0007669"/>
    <property type="project" value="UniProtKB-KW"/>
</dbReference>
<comment type="subcellular location">
    <subcellularLocation>
        <location evidence="2">Cytoplasm</location>
    </subcellularLocation>
    <subcellularLocation>
        <location evidence="1">Nucleus</location>
    </subcellularLocation>
</comment>
<evidence type="ECO:0000256" key="10">
    <source>
        <dbReference type="ARBA" id="ARBA00023242"/>
    </source>
</evidence>
<feature type="compositionally biased region" description="Acidic residues" evidence="14">
    <location>
        <begin position="11"/>
        <end position="21"/>
    </location>
</feature>
<dbReference type="PROSITE" id="PS50829">
    <property type="entry name" value="GYF"/>
    <property type="match status" value="1"/>
</dbReference>
<evidence type="ECO:0000256" key="8">
    <source>
        <dbReference type="ARBA" id="ARBA00022990"/>
    </source>
</evidence>
<dbReference type="PANTHER" id="PTHR13138:SF3">
    <property type="entry name" value="CD2 ANTIGEN CYTOPLASMIC TAIL-BINDING PROTEIN 2"/>
    <property type="match status" value="1"/>
</dbReference>
<evidence type="ECO:0000256" key="2">
    <source>
        <dbReference type="ARBA" id="ARBA00004496"/>
    </source>
</evidence>
<sequence>MSKRKVTFQDGNEEFDLEDDQLTTKKSCEAVSGPGSRFKGKHSLDSDEEDEGGDTKHSKYNILASDDVEGQEGATIDYDEGVSITPFNLEEEMEEGHFDSEGNYFIKKEKEIKDNWLDNIDWVKIREQPFKKKKKGLGAKRVRRAGDEDEAEEEKQREEKQVDKGDQEEEEEEDEEEEIPVEDPLASYTQHQLTEAVVELLEPGETVATALRRLGGLGGKKGKLRKENEPTKENKRDAEKLDKLTALADRLVGSGMFEIYQHTYEKLGFLMKRMTSKQPADRQRSRCSDDEDELDMFGDKFDEKVEEKSEGKEDEEDKRVTDEVMWEYKWDNKENSEVYGPFTSQQMQGWVDEGYFSDGVYCRRVDQEGSQFYNSRRIDFDLYT</sequence>
<evidence type="ECO:0000256" key="7">
    <source>
        <dbReference type="ARBA" id="ARBA00022843"/>
    </source>
</evidence>
<dbReference type="FunFam" id="3.30.1490.40:FF:000002">
    <property type="entry name" value="CD2 antigen cytoplasmic tail-binding protein 2"/>
    <property type="match status" value="1"/>
</dbReference>
<evidence type="ECO:0000256" key="3">
    <source>
        <dbReference type="ARBA" id="ARBA00022490"/>
    </source>
</evidence>
<keyword evidence="8" id="KW-0007">Acetylation</keyword>
<reference evidence="16" key="2">
    <citation type="submission" date="2025-09" db="UniProtKB">
        <authorList>
            <consortium name="Ensembl"/>
        </authorList>
    </citation>
    <scope>IDENTIFICATION</scope>
</reference>
<feature type="domain" description="GYF" evidence="15">
    <location>
        <begin position="323"/>
        <end position="381"/>
    </location>
</feature>
<evidence type="ECO:0000313" key="17">
    <source>
        <dbReference type="Proteomes" id="UP000694383"/>
    </source>
</evidence>
<evidence type="ECO:0000256" key="14">
    <source>
        <dbReference type="SAM" id="MobiDB-lite"/>
    </source>
</evidence>
<keyword evidence="6" id="KW-0507">mRNA processing</keyword>
<feature type="compositionally biased region" description="Basic and acidic residues" evidence="14">
    <location>
        <begin position="297"/>
        <end position="319"/>
    </location>
</feature>
<feature type="region of interest" description="Disordered" evidence="14">
    <location>
        <begin position="212"/>
        <end position="237"/>
    </location>
</feature>
<accession>A0A8C8DJB0</accession>
<keyword evidence="3" id="KW-0963">Cytoplasm</keyword>
<reference evidence="16" key="1">
    <citation type="submission" date="2025-08" db="UniProtKB">
        <authorList>
            <consortium name="Ensembl"/>
        </authorList>
    </citation>
    <scope>IDENTIFICATION</scope>
</reference>